<comment type="caution">
    <text evidence="1">The sequence shown here is derived from an EMBL/GenBank/DDBJ whole genome shotgun (WGS) entry which is preliminary data.</text>
</comment>
<proteinExistence type="predicted"/>
<keyword evidence="2" id="KW-1185">Reference proteome</keyword>
<protein>
    <submittedName>
        <fullName evidence="1">Uncharacterized protein</fullName>
    </submittedName>
</protein>
<accession>A0A8J4RNE6</accession>
<dbReference type="Proteomes" id="UP000737018">
    <property type="component" value="Unassembled WGS sequence"/>
</dbReference>
<dbReference type="AlphaFoldDB" id="A0A8J4RNE6"/>
<sequence>MVAIPVIVFKTKRKTAPIKADLDELHAPNFHTSTTNLPLHFPKPTVASSFVKPRLPNFGNGRKCRP</sequence>
<evidence type="ECO:0000313" key="1">
    <source>
        <dbReference type="EMBL" id="KAF3969395.1"/>
    </source>
</evidence>
<reference evidence="1" key="1">
    <citation type="submission" date="2020-03" db="EMBL/GenBank/DDBJ databases">
        <title>Castanea mollissima Vanexum genome sequencing.</title>
        <authorList>
            <person name="Staton M."/>
        </authorList>
    </citation>
    <scope>NUCLEOTIDE SEQUENCE</scope>
    <source>
        <tissue evidence="1">Leaf</tissue>
    </source>
</reference>
<dbReference type="EMBL" id="JRKL02000653">
    <property type="protein sequence ID" value="KAF3969395.1"/>
    <property type="molecule type" value="Genomic_DNA"/>
</dbReference>
<gene>
    <name evidence="1" type="ORF">CMV_006823</name>
</gene>
<name>A0A8J4RNE6_9ROSI</name>
<evidence type="ECO:0000313" key="2">
    <source>
        <dbReference type="Proteomes" id="UP000737018"/>
    </source>
</evidence>
<organism evidence="1 2">
    <name type="scientific">Castanea mollissima</name>
    <name type="common">Chinese chestnut</name>
    <dbReference type="NCBI Taxonomy" id="60419"/>
    <lineage>
        <taxon>Eukaryota</taxon>
        <taxon>Viridiplantae</taxon>
        <taxon>Streptophyta</taxon>
        <taxon>Embryophyta</taxon>
        <taxon>Tracheophyta</taxon>
        <taxon>Spermatophyta</taxon>
        <taxon>Magnoliopsida</taxon>
        <taxon>eudicotyledons</taxon>
        <taxon>Gunneridae</taxon>
        <taxon>Pentapetalae</taxon>
        <taxon>rosids</taxon>
        <taxon>fabids</taxon>
        <taxon>Fagales</taxon>
        <taxon>Fagaceae</taxon>
        <taxon>Castanea</taxon>
    </lineage>
</organism>